<evidence type="ECO:0000313" key="3">
    <source>
        <dbReference type="EMBL" id="NZA25689.1"/>
    </source>
</evidence>
<dbReference type="SUPFAM" id="SSF52833">
    <property type="entry name" value="Thioredoxin-like"/>
    <property type="match status" value="1"/>
</dbReference>
<dbReference type="Pfam" id="PF00462">
    <property type="entry name" value="Glutaredoxin"/>
    <property type="match status" value="1"/>
</dbReference>
<accession>A0A853JAJ5</accession>
<proteinExistence type="predicted"/>
<evidence type="ECO:0000313" key="4">
    <source>
        <dbReference type="Proteomes" id="UP000578091"/>
    </source>
</evidence>
<dbReference type="InterPro" id="IPR036249">
    <property type="entry name" value="Thioredoxin-like_sf"/>
</dbReference>
<dbReference type="EMBL" id="JACCKA010000031">
    <property type="protein sequence ID" value="NZA25689.1"/>
    <property type="molecule type" value="Genomic_DNA"/>
</dbReference>
<dbReference type="RefSeq" id="WP_180677494.1">
    <property type="nucleotide sequence ID" value="NZ_JACCKA010000031.1"/>
</dbReference>
<dbReference type="AlphaFoldDB" id="A0A853JAJ5"/>
<dbReference type="Gene3D" id="3.40.30.10">
    <property type="entry name" value="Glutaredoxin"/>
    <property type="match status" value="1"/>
</dbReference>
<feature type="chain" id="PRO_5032462249" description="Glutaredoxin domain-containing protein" evidence="1">
    <location>
        <begin position="32"/>
        <end position="132"/>
    </location>
</feature>
<dbReference type="Proteomes" id="UP000578091">
    <property type="component" value="Unassembled WGS sequence"/>
</dbReference>
<gene>
    <name evidence="3" type="ORF">H0E84_04780</name>
</gene>
<dbReference type="InterPro" id="IPR002109">
    <property type="entry name" value="Glutaredoxin"/>
</dbReference>
<evidence type="ECO:0000256" key="1">
    <source>
        <dbReference type="SAM" id="SignalP"/>
    </source>
</evidence>
<evidence type="ECO:0000259" key="2">
    <source>
        <dbReference type="Pfam" id="PF00462"/>
    </source>
</evidence>
<keyword evidence="4" id="KW-1185">Reference proteome</keyword>
<name>A0A853JAJ5_9GAMM</name>
<feature type="signal peptide" evidence="1">
    <location>
        <begin position="1"/>
        <end position="31"/>
    </location>
</feature>
<keyword evidence="1" id="KW-0732">Signal</keyword>
<protein>
    <recommendedName>
        <fullName evidence="2">Glutaredoxin domain-containing protein</fullName>
    </recommendedName>
</protein>
<feature type="domain" description="Glutaredoxin" evidence="2">
    <location>
        <begin position="57"/>
        <end position="107"/>
    </location>
</feature>
<comment type="caution">
    <text evidence="3">The sequence shown here is derived from an EMBL/GenBank/DDBJ whole genome shotgun (WGS) entry which is preliminary data.</text>
</comment>
<sequence>MKTGSKRSKLMLAAALIACIAAGGLAGRWYAQRDAPPAPGYTQVDNSRYLRAATAEVVLYTQDGCAGSPRVKAWLEQAGVSYEERIVERSNPHWHDIQAMGVRLMPVLLTPQARIEGFDPAVLAALVQRDPG</sequence>
<organism evidence="3 4">
    <name type="scientific">Luteimonas salinisoli</name>
    <dbReference type="NCBI Taxonomy" id="2752307"/>
    <lineage>
        <taxon>Bacteria</taxon>
        <taxon>Pseudomonadati</taxon>
        <taxon>Pseudomonadota</taxon>
        <taxon>Gammaproteobacteria</taxon>
        <taxon>Lysobacterales</taxon>
        <taxon>Lysobacteraceae</taxon>
        <taxon>Luteimonas</taxon>
    </lineage>
</organism>
<reference evidence="3 4" key="1">
    <citation type="submission" date="2020-07" db="EMBL/GenBank/DDBJ databases">
        <title>Luteimonas sp. SJ-92.</title>
        <authorList>
            <person name="Huang X.-X."/>
            <person name="Xu L."/>
            <person name="Sun J.-Q."/>
        </authorList>
    </citation>
    <scope>NUCLEOTIDE SEQUENCE [LARGE SCALE GENOMIC DNA]</scope>
    <source>
        <strain evidence="3 4">SJ-92</strain>
    </source>
</reference>